<dbReference type="EMBL" id="JAAAXW010000013">
    <property type="protein sequence ID" value="KAF9550096.1"/>
    <property type="molecule type" value="Genomic_DNA"/>
</dbReference>
<dbReference type="InterPro" id="IPR051406">
    <property type="entry name" value="PLD_domain"/>
</dbReference>
<feature type="region of interest" description="Disordered" evidence="6">
    <location>
        <begin position="118"/>
        <end position="146"/>
    </location>
</feature>
<dbReference type="InterPro" id="IPR001736">
    <property type="entry name" value="PLipase_D/transphosphatidylase"/>
</dbReference>
<evidence type="ECO:0000256" key="2">
    <source>
        <dbReference type="ARBA" id="ARBA00022963"/>
    </source>
</evidence>
<dbReference type="SUPFAM" id="SSF56024">
    <property type="entry name" value="Phospholipase D/nuclease"/>
    <property type="match status" value="1"/>
</dbReference>
<dbReference type="InterPro" id="IPR025202">
    <property type="entry name" value="PLD-like_dom"/>
</dbReference>
<proteinExistence type="inferred from homology"/>
<dbReference type="PANTHER" id="PTHR43856">
    <property type="entry name" value="CARDIOLIPIN HYDROLASE"/>
    <property type="match status" value="1"/>
</dbReference>
<gene>
    <name evidence="8" type="ORF">EC957_001582</name>
</gene>
<organism evidence="8 9">
    <name type="scientific">Mortierella hygrophila</name>
    <dbReference type="NCBI Taxonomy" id="979708"/>
    <lineage>
        <taxon>Eukaryota</taxon>
        <taxon>Fungi</taxon>
        <taxon>Fungi incertae sedis</taxon>
        <taxon>Mucoromycota</taxon>
        <taxon>Mortierellomycotina</taxon>
        <taxon>Mortierellomycetes</taxon>
        <taxon>Mortierellales</taxon>
        <taxon>Mortierellaceae</taxon>
        <taxon>Mortierella</taxon>
    </lineage>
</organism>
<evidence type="ECO:0000256" key="6">
    <source>
        <dbReference type="SAM" id="MobiDB-lite"/>
    </source>
</evidence>
<evidence type="ECO:0000256" key="3">
    <source>
        <dbReference type="ARBA" id="ARBA00023098"/>
    </source>
</evidence>
<dbReference type="Pfam" id="PF13091">
    <property type="entry name" value="PLDc_2"/>
    <property type="match status" value="1"/>
</dbReference>
<dbReference type="PROSITE" id="PS50035">
    <property type="entry name" value="PLD"/>
    <property type="match status" value="1"/>
</dbReference>
<evidence type="ECO:0000256" key="4">
    <source>
        <dbReference type="ARBA" id="ARBA00038012"/>
    </source>
</evidence>
<evidence type="ECO:0000256" key="1">
    <source>
        <dbReference type="ARBA" id="ARBA00022801"/>
    </source>
</evidence>
<evidence type="ECO:0000256" key="5">
    <source>
        <dbReference type="ARBA" id="ARBA00040549"/>
    </source>
</evidence>
<sequence>MSGLILNCLLPFVRPPRTVSVQEAQNMSTADYLDAASDRPIPNSLIQLQRTFNSAPSIVNDQTVRQSLVSVFEQQAQKNGSAPSIQQLFNAAREACAVDHDKDVITWLETLLNASNHGNQGNHGNGGHVVTPPPVTHPTTNNNNQGGSNIFINPIFFPSEESFKQLIKTLDGAKNSLDICVYTITDDHLANAIIRAHERGVKVRIISDSEKADDLGSDVNRLRDNNDIPTRVDKSKSFMHHKFAVIDDQLVINGSYNWTKGARFDNRENLTLTNSPKAIQGFKGEFERLWAEFA</sequence>
<comment type="similarity">
    <text evidence="4">Belongs to the phospholipase D family. MitoPLD/Zucchini subfamily.</text>
</comment>
<dbReference type="GO" id="GO:0016042">
    <property type="term" value="P:lipid catabolic process"/>
    <property type="evidence" value="ECO:0007669"/>
    <property type="project" value="UniProtKB-KW"/>
</dbReference>
<name>A0A9P6K7W9_9FUNG</name>
<accession>A0A9P6K7W9</accession>
<dbReference type="SMART" id="SM00155">
    <property type="entry name" value="PLDc"/>
    <property type="match status" value="1"/>
</dbReference>
<evidence type="ECO:0000313" key="9">
    <source>
        <dbReference type="Proteomes" id="UP000723463"/>
    </source>
</evidence>
<keyword evidence="9" id="KW-1185">Reference proteome</keyword>
<reference evidence="8" key="1">
    <citation type="journal article" date="2020" name="Fungal Divers.">
        <title>Resolving the Mortierellaceae phylogeny through synthesis of multi-gene phylogenetics and phylogenomics.</title>
        <authorList>
            <person name="Vandepol N."/>
            <person name="Liber J."/>
            <person name="Desiro A."/>
            <person name="Na H."/>
            <person name="Kennedy M."/>
            <person name="Barry K."/>
            <person name="Grigoriev I.V."/>
            <person name="Miller A.N."/>
            <person name="O'Donnell K."/>
            <person name="Stajich J.E."/>
            <person name="Bonito G."/>
        </authorList>
    </citation>
    <scope>NUCLEOTIDE SEQUENCE</scope>
    <source>
        <strain evidence="8">NRRL 2591</strain>
    </source>
</reference>
<dbReference type="CDD" id="cd09171">
    <property type="entry name" value="PLDc_vPLD6_like"/>
    <property type="match status" value="1"/>
</dbReference>
<dbReference type="Gene3D" id="3.30.870.10">
    <property type="entry name" value="Endonuclease Chain A"/>
    <property type="match status" value="1"/>
</dbReference>
<keyword evidence="2" id="KW-0442">Lipid degradation</keyword>
<keyword evidence="1" id="KW-0378">Hydrolase</keyword>
<dbReference type="AlphaFoldDB" id="A0A9P6K7W9"/>
<dbReference type="Proteomes" id="UP000723463">
    <property type="component" value="Unassembled WGS sequence"/>
</dbReference>
<keyword evidence="3" id="KW-0443">Lipid metabolism</keyword>
<comment type="caution">
    <text evidence="8">The sequence shown here is derived from an EMBL/GenBank/DDBJ whole genome shotgun (WGS) entry which is preliminary data.</text>
</comment>
<dbReference type="PANTHER" id="PTHR43856:SF1">
    <property type="entry name" value="MITOCHONDRIAL CARDIOLIPIN HYDROLASE"/>
    <property type="match status" value="1"/>
</dbReference>
<feature type="domain" description="PLD phosphodiesterase" evidence="7">
    <location>
        <begin position="235"/>
        <end position="262"/>
    </location>
</feature>
<dbReference type="GO" id="GO:0016891">
    <property type="term" value="F:RNA endonuclease activity producing 5'-phosphomonoesters, hydrolytic mechanism"/>
    <property type="evidence" value="ECO:0007669"/>
    <property type="project" value="TreeGrafter"/>
</dbReference>
<evidence type="ECO:0000259" key="7">
    <source>
        <dbReference type="PROSITE" id="PS50035"/>
    </source>
</evidence>
<protein>
    <recommendedName>
        <fullName evidence="5">Mitochondrial cardiolipin hydrolase</fullName>
    </recommendedName>
</protein>
<evidence type="ECO:0000313" key="8">
    <source>
        <dbReference type="EMBL" id="KAF9550096.1"/>
    </source>
</evidence>